<evidence type="ECO:0000313" key="1">
    <source>
        <dbReference type="EMBL" id="MDL5034147.1"/>
    </source>
</evidence>
<name>A0ABT7LMP7_9BURK</name>
<protein>
    <submittedName>
        <fullName evidence="1">Uncharacterized protein</fullName>
    </submittedName>
</protein>
<keyword evidence="2" id="KW-1185">Reference proteome</keyword>
<organism evidence="1 2">
    <name type="scientific">Roseateles subflavus</name>
    <dbReference type="NCBI Taxonomy" id="3053353"/>
    <lineage>
        <taxon>Bacteria</taxon>
        <taxon>Pseudomonadati</taxon>
        <taxon>Pseudomonadota</taxon>
        <taxon>Betaproteobacteria</taxon>
        <taxon>Burkholderiales</taxon>
        <taxon>Sphaerotilaceae</taxon>
        <taxon>Roseateles</taxon>
    </lineage>
</organism>
<dbReference type="EMBL" id="JASVDS010000007">
    <property type="protein sequence ID" value="MDL5034147.1"/>
    <property type="molecule type" value="Genomic_DNA"/>
</dbReference>
<comment type="caution">
    <text evidence="1">The sequence shown here is derived from an EMBL/GenBank/DDBJ whole genome shotgun (WGS) entry which is preliminary data.</text>
</comment>
<reference evidence="1 2" key="1">
    <citation type="submission" date="2023-06" db="EMBL/GenBank/DDBJ databases">
        <title>Pelomonas sp. APW6 16S ribosomal RNA gene genome sequencing and assembly.</title>
        <authorList>
            <person name="Woo H."/>
        </authorList>
    </citation>
    <scope>NUCLEOTIDE SEQUENCE [LARGE SCALE GENOMIC DNA]</scope>
    <source>
        <strain evidence="1 2">APW6</strain>
    </source>
</reference>
<dbReference type="Proteomes" id="UP001238603">
    <property type="component" value="Unassembled WGS sequence"/>
</dbReference>
<evidence type="ECO:0000313" key="2">
    <source>
        <dbReference type="Proteomes" id="UP001238603"/>
    </source>
</evidence>
<dbReference type="RefSeq" id="WP_285984223.1">
    <property type="nucleotide sequence ID" value="NZ_JASVDS010000007.1"/>
</dbReference>
<sequence length="118" mass="12490">MKIKGIENLSPAQIQAAVDGGARFVLFPYCLSVVVMSFKRSSDIYFIPAGESVAGKAALHSLASLLLGWWGIPWGPIWTVSTVFTNLTGGRDVTSEVMSQWQASSAASAAFVQAPGRG</sequence>
<proteinExistence type="predicted"/>
<accession>A0ABT7LMP7</accession>
<gene>
    <name evidence="1" type="ORF">QRD43_19765</name>
</gene>